<reference evidence="9" key="1">
    <citation type="journal article" date="2020" name="mSystems">
        <title>Genome- and Community-Level Interaction Insights into Carbon Utilization and Element Cycling Functions of Hydrothermarchaeota in Hydrothermal Sediment.</title>
        <authorList>
            <person name="Zhou Z."/>
            <person name="Liu Y."/>
            <person name="Xu W."/>
            <person name="Pan J."/>
            <person name="Luo Z.H."/>
            <person name="Li M."/>
        </authorList>
    </citation>
    <scope>NUCLEOTIDE SEQUENCE [LARGE SCALE GENOMIC DNA]</scope>
    <source>
        <strain evidence="9">HyVt-483</strain>
    </source>
</reference>
<dbReference type="GO" id="GO:1990281">
    <property type="term" value="C:efflux pump complex"/>
    <property type="evidence" value="ECO:0007669"/>
    <property type="project" value="TreeGrafter"/>
</dbReference>
<evidence type="ECO:0000256" key="1">
    <source>
        <dbReference type="ARBA" id="ARBA00004442"/>
    </source>
</evidence>
<evidence type="ECO:0000256" key="5">
    <source>
        <dbReference type="ARBA" id="ARBA00022692"/>
    </source>
</evidence>
<dbReference type="PANTHER" id="PTHR30026">
    <property type="entry name" value="OUTER MEMBRANE PROTEIN TOLC"/>
    <property type="match status" value="1"/>
</dbReference>
<dbReference type="EMBL" id="DRMH01000008">
    <property type="protein sequence ID" value="HFC96929.1"/>
    <property type="molecule type" value="Genomic_DNA"/>
</dbReference>
<accession>A0A7C3CNJ3</accession>
<dbReference type="Gene3D" id="1.20.1600.10">
    <property type="entry name" value="Outer membrane efflux proteins (OEP)"/>
    <property type="match status" value="1"/>
</dbReference>
<dbReference type="GO" id="GO:0009279">
    <property type="term" value="C:cell outer membrane"/>
    <property type="evidence" value="ECO:0007669"/>
    <property type="project" value="UniProtKB-SubCell"/>
</dbReference>
<dbReference type="GO" id="GO:0015562">
    <property type="term" value="F:efflux transmembrane transporter activity"/>
    <property type="evidence" value="ECO:0007669"/>
    <property type="project" value="InterPro"/>
</dbReference>
<evidence type="ECO:0000256" key="7">
    <source>
        <dbReference type="ARBA" id="ARBA00023237"/>
    </source>
</evidence>
<keyword evidence="3" id="KW-0813">Transport</keyword>
<evidence type="ECO:0000256" key="3">
    <source>
        <dbReference type="ARBA" id="ARBA00022448"/>
    </source>
</evidence>
<comment type="subcellular location">
    <subcellularLocation>
        <location evidence="1">Cell outer membrane</location>
    </subcellularLocation>
</comment>
<feature type="coiled-coil region" evidence="8">
    <location>
        <begin position="336"/>
        <end position="374"/>
    </location>
</feature>
<dbReference type="Pfam" id="PF02321">
    <property type="entry name" value="OEP"/>
    <property type="match status" value="2"/>
</dbReference>
<comment type="caution">
    <text evidence="9">The sequence shown here is derived from an EMBL/GenBank/DDBJ whole genome shotgun (WGS) entry which is preliminary data.</text>
</comment>
<gene>
    <name evidence="9" type="ORF">ENJ40_00525</name>
</gene>
<proteinExistence type="inferred from homology"/>
<evidence type="ECO:0000256" key="4">
    <source>
        <dbReference type="ARBA" id="ARBA00022452"/>
    </source>
</evidence>
<dbReference type="PANTHER" id="PTHR30026:SF21">
    <property type="entry name" value="SLR1270 PROTEIN"/>
    <property type="match status" value="1"/>
</dbReference>
<dbReference type="InterPro" id="IPR051906">
    <property type="entry name" value="TolC-like"/>
</dbReference>
<organism evidence="9">
    <name type="scientific">Thermosulfurimonas dismutans</name>
    <dbReference type="NCBI Taxonomy" id="999894"/>
    <lineage>
        <taxon>Bacteria</taxon>
        <taxon>Pseudomonadati</taxon>
        <taxon>Thermodesulfobacteriota</taxon>
        <taxon>Thermodesulfobacteria</taxon>
        <taxon>Thermodesulfobacteriales</taxon>
        <taxon>Thermodesulfobacteriaceae</taxon>
        <taxon>Thermosulfurimonas</taxon>
    </lineage>
</organism>
<keyword evidence="8" id="KW-0175">Coiled coil</keyword>
<keyword evidence="4" id="KW-1134">Transmembrane beta strand</keyword>
<evidence type="ECO:0000313" key="9">
    <source>
        <dbReference type="EMBL" id="HFC96929.1"/>
    </source>
</evidence>
<keyword evidence="6" id="KW-0472">Membrane</keyword>
<name>A0A7C3CNJ3_9BACT</name>
<evidence type="ECO:0000256" key="8">
    <source>
        <dbReference type="SAM" id="Coils"/>
    </source>
</evidence>
<evidence type="ECO:0000256" key="2">
    <source>
        <dbReference type="ARBA" id="ARBA00007613"/>
    </source>
</evidence>
<protein>
    <submittedName>
        <fullName evidence="9">TolC family protein</fullName>
    </submittedName>
</protein>
<dbReference type="GO" id="GO:0015288">
    <property type="term" value="F:porin activity"/>
    <property type="evidence" value="ECO:0007669"/>
    <property type="project" value="TreeGrafter"/>
</dbReference>
<evidence type="ECO:0000256" key="6">
    <source>
        <dbReference type="ARBA" id="ARBA00023136"/>
    </source>
</evidence>
<sequence>MGRVWWAVVLIWLGFAAGARAGVLELEKAYQLALARNPLLAAARSEVEAAQHGVAEAKGAFLPRVDLRLVYARTDSPVQVFSYKLAQENFKAEDFLLPNLNHPEDYTNWQTQVVVTQPIFNQGREILGYRRARIALSQARNYLAAITQRVLFDTERAYLELLLARERVRVMEEAVRTAEENLRVVRSRFQAGRALKSDLLEAQVFLSRQKKDLAAARHQARVAETRLDLVLGVPLTTHWKLAPVSGLPRVREGLALWRCAALARRPDLKVEEHRVKLAALRVKEARWRFLPSLNLRGIYEKNAEDPLSGGADGDAYTIMAQLDFNIFKGFRDKARLSRARAEYLSARERYRQYRREVEQQVEEAYSRYLTAQKEYEVTERAVAQAEEGLRIIRQRYEAGLALLVELQDAETALKRARLMRLEALYGWRLAESGLRFAAGIMGRERISPAEACHEKP</sequence>
<dbReference type="InterPro" id="IPR003423">
    <property type="entry name" value="OMP_efflux"/>
</dbReference>
<keyword evidence="7" id="KW-0998">Cell outer membrane</keyword>
<dbReference type="AlphaFoldDB" id="A0A7C3CNJ3"/>
<dbReference type="Proteomes" id="UP000886043">
    <property type="component" value="Unassembled WGS sequence"/>
</dbReference>
<keyword evidence="5" id="KW-0812">Transmembrane</keyword>
<dbReference type="SUPFAM" id="SSF56954">
    <property type="entry name" value="Outer membrane efflux proteins (OEP)"/>
    <property type="match status" value="1"/>
</dbReference>
<comment type="similarity">
    <text evidence="2">Belongs to the outer membrane factor (OMF) (TC 1.B.17) family.</text>
</comment>
<feature type="coiled-coil region" evidence="8">
    <location>
        <begin position="161"/>
        <end position="226"/>
    </location>
</feature>